<sequence>MNTLAPVHLQECSVCYLERADRVFLQASCRHNAICVECFRDWINYSQHKDCPTCRMKWSTGEVVAASLTGAMLRTRAQYRTYVNFDDLPRAVKVDISAAVKLPSVFQVEGVDMDRREFSINLSHLLNQVREFDEEGSWIIPAEQRNLFFEPMYRQNVFSFPTPFTAASLRQLNNRSYDWIEEIAVTSFVSEGVEDAAAFHILCNILSERKPASLRRVRITAGCITEYLLKHYDCDEGDFFETFPDLVEKIVPCAVRLIMAIKNNGWDIEIELETNLVMVKWFCHHHGDDGCNLSHEWSTQTTRNYMQLWFRHRYEEVERLLEGYDIDVLGLDAIQHIIGYKSADEDVVGEVTVSATSRLGKTIWQQRLESTFI</sequence>
<gene>
    <name evidence="3 5" type="ORF">BDZ99DRAFT_470889</name>
</gene>
<reference evidence="5" key="2">
    <citation type="submission" date="2020-04" db="EMBL/GenBank/DDBJ databases">
        <authorList>
            <consortium name="NCBI Genome Project"/>
        </authorList>
    </citation>
    <scope>NUCLEOTIDE SEQUENCE</scope>
    <source>
        <strain evidence="5">CBS 304.34</strain>
    </source>
</reference>
<dbReference type="PROSITE" id="PS50089">
    <property type="entry name" value="ZF_RING_2"/>
    <property type="match status" value="1"/>
</dbReference>
<keyword evidence="1" id="KW-0479">Metal-binding</keyword>
<dbReference type="SUPFAM" id="SSF57850">
    <property type="entry name" value="RING/U-box"/>
    <property type="match status" value="1"/>
</dbReference>
<reference evidence="3 5" key="1">
    <citation type="journal article" date="2020" name="Stud. Mycol.">
        <title>101 Dothideomycetes genomes: a test case for predicting lifestyles and emergence of pathogens.</title>
        <authorList>
            <person name="Haridas S."/>
            <person name="Albert R."/>
            <person name="Binder M."/>
            <person name="Bloem J."/>
            <person name="Labutti K."/>
            <person name="Salamov A."/>
            <person name="Andreopoulos B."/>
            <person name="Baker S."/>
            <person name="Barry K."/>
            <person name="Bills G."/>
            <person name="Bluhm B."/>
            <person name="Cannon C."/>
            <person name="Castanera R."/>
            <person name="Culley D."/>
            <person name="Daum C."/>
            <person name="Ezra D."/>
            <person name="Gonzalez J."/>
            <person name="Henrissat B."/>
            <person name="Kuo A."/>
            <person name="Liang C."/>
            <person name="Lipzen A."/>
            <person name="Lutzoni F."/>
            <person name="Magnuson J."/>
            <person name="Mondo S."/>
            <person name="Nolan M."/>
            <person name="Ohm R."/>
            <person name="Pangilinan J."/>
            <person name="Park H.-J."/>
            <person name="Ramirez L."/>
            <person name="Alfaro M."/>
            <person name="Sun H."/>
            <person name="Tritt A."/>
            <person name="Yoshinaga Y."/>
            <person name="Zwiers L.-H."/>
            <person name="Turgeon B."/>
            <person name="Goodwin S."/>
            <person name="Spatafora J."/>
            <person name="Crous P."/>
            <person name="Grigoriev I."/>
        </authorList>
    </citation>
    <scope>NUCLEOTIDE SEQUENCE</scope>
    <source>
        <strain evidence="3 5">CBS 304.34</strain>
    </source>
</reference>
<organism evidence="3">
    <name type="scientific">Mytilinidion resinicola</name>
    <dbReference type="NCBI Taxonomy" id="574789"/>
    <lineage>
        <taxon>Eukaryota</taxon>
        <taxon>Fungi</taxon>
        <taxon>Dikarya</taxon>
        <taxon>Ascomycota</taxon>
        <taxon>Pezizomycotina</taxon>
        <taxon>Dothideomycetes</taxon>
        <taxon>Pleosporomycetidae</taxon>
        <taxon>Mytilinidiales</taxon>
        <taxon>Mytilinidiaceae</taxon>
        <taxon>Mytilinidion</taxon>
    </lineage>
</organism>
<name>A0A6A6ZCM8_9PEZI</name>
<dbReference type="Proteomes" id="UP000504636">
    <property type="component" value="Unplaced"/>
</dbReference>
<proteinExistence type="predicted"/>
<dbReference type="Gene3D" id="3.30.40.10">
    <property type="entry name" value="Zinc/RING finger domain, C3HC4 (zinc finger)"/>
    <property type="match status" value="1"/>
</dbReference>
<dbReference type="EMBL" id="MU003692">
    <property type="protein sequence ID" value="KAF2817957.1"/>
    <property type="molecule type" value="Genomic_DNA"/>
</dbReference>
<feature type="domain" description="RING-type" evidence="2">
    <location>
        <begin position="12"/>
        <end position="55"/>
    </location>
</feature>
<dbReference type="GeneID" id="54462577"/>
<evidence type="ECO:0000313" key="3">
    <source>
        <dbReference type="EMBL" id="KAF2817957.1"/>
    </source>
</evidence>
<evidence type="ECO:0000313" key="5">
    <source>
        <dbReference type="RefSeq" id="XP_033584921.1"/>
    </source>
</evidence>
<dbReference type="OrthoDB" id="10487565at2759"/>
<evidence type="ECO:0000256" key="1">
    <source>
        <dbReference type="PROSITE-ProRule" id="PRU00175"/>
    </source>
</evidence>
<dbReference type="InterPro" id="IPR001841">
    <property type="entry name" value="Znf_RING"/>
</dbReference>
<dbReference type="Pfam" id="PF13920">
    <property type="entry name" value="zf-C3HC4_3"/>
    <property type="match status" value="1"/>
</dbReference>
<protein>
    <recommendedName>
        <fullName evidence="2">RING-type domain-containing protein</fullName>
    </recommendedName>
</protein>
<evidence type="ECO:0000259" key="2">
    <source>
        <dbReference type="PROSITE" id="PS50089"/>
    </source>
</evidence>
<keyword evidence="1" id="KW-0862">Zinc</keyword>
<keyword evidence="4" id="KW-1185">Reference proteome</keyword>
<evidence type="ECO:0000313" key="4">
    <source>
        <dbReference type="Proteomes" id="UP000504636"/>
    </source>
</evidence>
<dbReference type="AlphaFoldDB" id="A0A6A6ZCM8"/>
<reference evidence="5" key="3">
    <citation type="submission" date="2025-04" db="UniProtKB">
        <authorList>
            <consortium name="RefSeq"/>
        </authorList>
    </citation>
    <scope>IDENTIFICATION</scope>
    <source>
        <strain evidence="5">CBS 304.34</strain>
    </source>
</reference>
<keyword evidence="1" id="KW-0863">Zinc-finger</keyword>
<accession>A0A6A6ZCM8</accession>
<dbReference type="RefSeq" id="XP_033584921.1">
    <property type="nucleotide sequence ID" value="XM_033721684.1"/>
</dbReference>
<dbReference type="InterPro" id="IPR013083">
    <property type="entry name" value="Znf_RING/FYVE/PHD"/>
</dbReference>
<dbReference type="GO" id="GO:0008270">
    <property type="term" value="F:zinc ion binding"/>
    <property type="evidence" value="ECO:0007669"/>
    <property type="project" value="UniProtKB-KW"/>
</dbReference>